<name>A0A2S7U381_9BACT</name>
<dbReference type="AlphaFoldDB" id="A0A2S7U381"/>
<dbReference type="EMBL" id="MQWA01000001">
    <property type="protein sequence ID" value="PQJ29476.1"/>
    <property type="molecule type" value="Genomic_DNA"/>
</dbReference>
<gene>
    <name evidence="4" type="ORF">BSZ32_13905</name>
</gene>
<dbReference type="InterPro" id="IPR052940">
    <property type="entry name" value="Carb_Esterase_6"/>
</dbReference>
<feature type="signal peptide" evidence="2">
    <location>
        <begin position="1"/>
        <end position="26"/>
    </location>
</feature>
<evidence type="ECO:0000313" key="5">
    <source>
        <dbReference type="Proteomes" id="UP000239907"/>
    </source>
</evidence>
<dbReference type="PROSITE" id="PS51257">
    <property type="entry name" value="PROKAR_LIPOPROTEIN"/>
    <property type="match status" value="1"/>
</dbReference>
<feature type="domain" description="Sialate O-acetylesterase" evidence="3">
    <location>
        <begin position="396"/>
        <end position="447"/>
    </location>
</feature>
<dbReference type="InterPro" id="IPR005181">
    <property type="entry name" value="SASA"/>
</dbReference>
<dbReference type="OrthoDB" id="9795554at2"/>
<evidence type="ECO:0000259" key="3">
    <source>
        <dbReference type="Pfam" id="PF03629"/>
    </source>
</evidence>
<accession>A0A2S7U381</accession>
<dbReference type="PANTHER" id="PTHR31988">
    <property type="entry name" value="ESTERASE, PUTATIVE (DUF303)-RELATED"/>
    <property type="match status" value="1"/>
</dbReference>
<keyword evidence="2" id="KW-0732">Signal</keyword>
<dbReference type="Gene3D" id="3.40.50.1110">
    <property type="entry name" value="SGNH hydrolase"/>
    <property type="match status" value="1"/>
</dbReference>
<dbReference type="Pfam" id="PF03629">
    <property type="entry name" value="SASA"/>
    <property type="match status" value="1"/>
</dbReference>
<keyword evidence="1" id="KW-0378">Hydrolase</keyword>
<dbReference type="Proteomes" id="UP000239907">
    <property type="component" value="Unassembled WGS sequence"/>
</dbReference>
<organism evidence="4 5">
    <name type="scientific">Rubritalea profundi</name>
    <dbReference type="NCBI Taxonomy" id="1658618"/>
    <lineage>
        <taxon>Bacteria</taxon>
        <taxon>Pseudomonadati</taxon>
        <taxon>Verrucomicrobiota</taxon>
        <taxon>Verrucomicrobiia</taxon>
        <taxon>Verrucomicrobiales</taxon>
        <taxon>Rubritaleaceae</taxon>
        <taxon>Rubritalea</taxon>
    </lineage>
</organism>
<keyword evidence="5" id="KW-1185">Reference proteome</keyword>
<evidence type="ECO:0000256" key="1">
    <source>
        <dbReference type="ARBA" id="ARBA00022801"/>
    </source>
</evidence>
<proteinExistence type="predicted"/>
<protein>
    <recommendedName>
        <fullName evidence="3">Sialate O-acetylesterase domain-containing protein</fullName>
    </recommendedName>
</protein>
<evidence type="ECO:0000256" key="2">
    <source>
        <dbReference type="SAM" id="SignalP"/>
    </source>
</evidence>
<dbReference type="RefSeq" id="WP_105043974.1">
    <property type="nucleotide sequence ID" value="NZ_MQWA01000001.1"/>
</dbReference>
<dbReference type="PANTHER" id="PTHR31988:SF19">
    <property type="entry name" value="9-O-ACETYL-N-ACETYLNEURAMINIC ACID DEACETYLASE-RELATED"/>
    <property type="match status" value="1"/>
</dbReference>
<reference evidence="4 5" key="1">
    <citation type="submission" date="2016-12" db="EMBL/GenBank/DDBJ databases">
        <title>Study of bacterial adaptation to deep sea.</title>
        <authorList>
            <person name="Song J."/>
            <person name="Yoshizawa S."/>
            <person name="Kogure K."/>
        </authorList>
    </citation>
    <scope>NUCLEOTIDE SEQUENCE [LARGE SCALE GENOMIC DNA]</scope>
    <source>
        <strain evidence="4 5">SAORIC-165</strain>
    </source>
</reference>
<evidence type="ECO:0000313" key="4">
    <source>
        <dbReference type="EMBL" id="PQJ29476.1"/>
    </source>
</evidence>
<comment type="caution">
    <text evidence="4">The sequence shown here is derived from an EMBL/GenBank/DDBJ whole genome shotgun (WGS) entry which is preliminary data.</text>
</comment>
<feature type="chain" id="PRO_5015444343" description="Sialate O-acetylesterase domain-containing protein" evidence="2">
    <location>
        <begin position="27"/>
        <end position="555"/>
    </location>
</feature>
<sequence length="555" mass="61103">MKNSILSRVVPAVALVAACTTFTATAAAEKIKKEKLQIVFCFGQSNMVGLAAVPTAWYMTQPQYVPPREATVLETRYFDWNFYWSGARYYQGPKKQEVLDLVQARRDSRMKWRQRVREANGVEWKKEWGEKPEPGRSNVYAFLDQKAEEEGIYKRIKDILDSKENKFTCDDAYNELILRDKVNAAAVKQANENYLKGATDADFDAFNAAVKEAKINPKDQGPDAEKNRAIYAGLAQKHLGLPIAKRTRIFGHGAIGGSEGTSGIDRSTQGPLSVGYGGDITTIGPEYGVGIALERQVDAPILLVKCSWGNTSIADAWRTPSLDGVETPIEKASREAWNIKMGAIAKKAGNEYTPRPAPTKKGKLSWCWSQVLPQVDKVLADPGKYYPDYDPKVGFEVAGLVWFQGYSDKDNPAYGELFAQLIKDFRKKVKTPNMPVVCGTLGMAGFKAQAFTGGANKGMLQASQMPELAGTVDVVNTAPYFPMELDLLKQVMSSFEKGSPEYEKAAMVRSRATSNKGFHYHGSAKCFILMGDAMGRSLANLMAGGEPTINSAIKK</sequence>
<dbReference type="SUPFAM" id="SSF52266">
    <property type="entry name" value="SGNH hydrolase"/>
    <property type="match status" value="1"/>
</dbReference>
<dbReference type="InterPro" id="IPR036514">
    <property type="entry name" value="SGNH_hydro_sf"/>
</dbReference>
<dbReference type="GO" id="GO:0016788">
    <property type="term" value="F:hydrolase activity, acting on ester bonds"/>
    <property type="evidence" value="ECO:0007669"/>
    <property type="project" value="UniProtKB-ARBA"/>
</dbReference>